<reference evidence="1" key="1">
    <citation type="submission" date="2023-11" db="EMBL/GenBank/DDBJ databases">
        <authorList>
            <person name="De Vega J J."/>
            <person name="De Vega J J."/>
        </authorList>
    </citation>
    <scope>NUCLEOTIDE SEQUENCE</scope>
</reference>
<evidence type="ECO:0000313" key="2">
    <source>
        <dbReference type="EMBL" id="CAK5281404.1"/>
    </source>
</evidence>
<accession>A0AAD2JWU5</accession>
<sequence>MATGPIQISISQQPRCPFKMSADLLNARELECPGRRSLKHTAYAHVLMRVHTQVFYPEFTPQNCATFSYFGQVVLCVQERIMCSSKDACPVSTKSLRNT</sequence>
<evidence type="ECO:0000313" key="1">
    <source>
        <dbReference type="EMBL" id="CAK5265586.1"/>
    </source>
</evidence>
<dbReference type="AlphaFoldDB" id="A0AAD2JWU5"/>
<keyword evidence="3" id="KW-1185">Reference proteome</keyword>
<dbReference type="EMBL" id="CAVNYO010000093">
    <property type="protein sequence ID" value="CAK5265586.1"/>
    <property type="molecule type" value="Genomic_DNA"/>
</dbReference>
<evidence type="ECO:0000313" key="3">
    <source>
        <dbReference type="Proteomes" id="UP001295794"/>
    </source>
</evidence>
<protein>
    <submittedName>
        <fullName evidence="1">Uncharacterized protein</fullName>
    </submittedName>
</protein>
<name>A0AAD2JWU5_9AGAR</name>
<feature type="non-terminal residue" evidence="1">
    <location>
        <position position="1"/>
    </location>
</feature>
<dbReference type="EMBL" id="CAVNYO010000444">
    <property type="protein sequence ID" value="CAK5281404.1"/>
    <property type="molecule type" value="Genomic_DNA"/>
</dbReference>
<organism evidence="1 3">
    <name type="scientific">Mycena citricolor</name>
    <dbReference type="NCBI Taxonomy" id="2018698"/>
    <lineage>
        <taxon>Eukaryota</taxon>
        <taxon>Fungi</taxon>
        <taxon>Dikarya</taxon>
        <taxon>Basidiomycota</taxon>
        <taxon>Agaricomycotina</taxon>
        <taxon>Agaricomycetes</taxon>
        <taxon>Agaricomycetidae</taxon>
        <taxon>Agaricales</taxon>
        <taxon>Marasmiineae</taxon>
        <taxon>Mycenaceae</taxon>
        <taxon>Mycena</taxon>
    </lineage>
</organism>
<proteinExistence type="predicted"/>
<dbReference type="Proteomes" id="UP001295794">
    <property type="component" value="Unassembled WGS sequence"/>
</dbReference>
<gene>
    <name evidence="2" type="ORF">MYCIT1_LOCUS32504</name>
    <name evidence="1" type="ORF">MYCIT1_LOCUS6685</name>
</gene>
<comment type="caution">
    <text evidence="1">The sequence shown here is derived from an EMBL/GenBank/DDBJ whole genome shotgun (WGS) entry which is preliminary data.</text>
</comment>